<evidence type="ECO:0008006" key="3">
    <source>
        <dbReference type="Google" id="ProtNLM"/>
    </source>
</evidence>
<dbReference type="RefSeq" id="WP_039680757.1">
    <property type="nucleotide sequence ID" value="NZ_JWHR01000121.1"/>
</dbReference>
<dbReference type="EMBL" id="JWHR01000121">
    <property type="protein sequence ID" value="KHS56128.1"/>
    <property type="molecule type" value="Genomic_DNA"/>
</dbReference>
<reference evidence="1 2" key="1">
    <citation type="submission" date="2014-12" db="EMBL/GenBank/DDBJ databases">
        <title>Draft genome sequence of Terrisporobacter sp. 08-306576, isolated from the blood culture of a bacteremia patient.</title>
        <authorList>
            <person name="Lund L.C."/>
            <person name="Sydenham T.V."/>
            <person name="Hogh S.V."/>
            <person name="Skov M.N."/>
            <person name="Kemp M."/>
            <person name="Justesen U.S."/>
        </authorList>
    </citation>
    <scope>NUCLEOTIDE SEQUENCE [LARGE SCALE GENOMIC DNA]</scope>
    <source>
        <strain evidence="1 2">08-306576</strain>
    </source>
</reference>
<dbReference type="Proteomes" id="UP000031189">
    <property type="component" value="Unassembled WGS sequence"/>
</dbReference>
<dbReference type="STRING" id="1577792.QX51_15265"/>
<accession>A0A0B3VTJ2</accession>
<protein>
    <recommendedName>
        <fullName evidence="3">Minor capsid protein</fullName>
    </recommendedName>
</protein>
<dbReference type="OrthoDB" id="2221953at2"/>
<name>A0A0B3VTJ2_9FIRM</name>
<keyword evidence="2" id="KW-1185">Reference proteome</keyword>
<comment type="caution">
    <text evidence="1">The sequence shown here is derived from an EMBL/GenBank/DDBJ whole genome shotgun (WGS) entry which is preliminary data.</text>
</comment>
<organism evidence="1 2">
    <name type="scientific">Terrisporobacter othiniensis</name>
    <dbReference type="NCBI Taxonomy" id="1577792"/>
    <lineage>
        <taxon>Bacteria</taxon>
        <taxon>Bacillati</taxon>
        <taxon>Bacillota</taxon>
        <taxon>Clostridia</taxon>
        <taxon>Peptostreptococcales</taxon>
        <taxon>Peptostreptococcaceae</taxon>
        <taxon>Terrisporobacter</taxon>
    </lineage>
</organism>
<gene>
    <name evidence="1" type="ORF">QX51_15265</name>
</gene>
<dbReference type="AlphaFoldDB" id="A0A0B3VTJ2"/>
<proteinExistence type="predicted"/>
<evidence type="ECO:0000313" key="1">
    <source>
        <dbReference type="EMBL" id="KHS56128.1"/>
    </source>
</evidence>
<sequence>MNVKVTIKLDSEKLNNITKAHIKSLEMATEALKSDIVTSAVIPKDTGELERSCFINLENVNNGITNISFDTPYARRLYWHPEYNFRTDKNVNAQGKWMDAYINGEKDDFIKNAYSRFLKMNSKGVIK</sequence>
<evidence type="ECO:0000313" key="2">
    <source>
        <dbReference type="Proteomes" id="UP000031189"/>
    </source>
</evidence>